<dbReference type="STRING" id="467200.SSRG_03970"/>
<protein>
    <submittedName>
        <fullName evidence="2">Uncharacterized protein</fullName>
    </submittedName>
</protein>
<name>D9XY66_9ACTN</name>
<feature type="region of interest" description="Disordered" evidence="1">
    <location>
        <begin position="1"/>
        <end position="75"/>
    </location>
</feature>
<sequence>MGRTPLLRPRPQRPRGERPGPPPLTGAPPDEGVPRRGCRSAPPVGHRPGRERHGPPPPPNTAGQAPTFFASGCDPANAATYATESAPAAFPPARSRHCCAAAAPAAARTTPPSCRFRVQRATPSPRRVRSLPPPNWEPSPSPPPPAAVPPGHGIVRTPRLTLPGAAPATRPAARHMRAKNGTCVRRTGALE</sequence>
<proteinExistence type="predicted"/>
<accession>D9XY66</accession>
<dbReference type="HOGENOM" id="CLU_1420736_0_0_11"/>
<keyword evidence="3" id="KW-1185">Reference proteome</keyword>
<feature type="region of interest" description="Disordered" evidence="1">
    <location>
        <begin position="102"/>
        <end position="191"/>
    </location>
</feature>
<gene>
    <name evidence="2" type="ORF">SSRG_03970</name>
</gene>
<organism evidence="2 3">
    <name type="scientific">Streptomyces griseoflavus Tu4000</name>
    <dbReference type="NCBI Taxonomy" id="467200"/>
    <lineage>
        <taxon>Bacteria</taxon>
        <taxon>Bacillati</taxon>
        <taxon>Actinomycetota</taxon>
        <taxon>Actinomycetes</taxon>
        <taxon>Kitasatosporales</taxon>
        <taxon>Streptomycetaceae</taxon>
        <taxon>Streptomyces</taxon>
    </lineage>
</organism>
<dbReference type="Proteomes" id="UP000002968">
    <property type="component" value="Unassembled WGS sequence"/>
</dbReference>
<feature type="compositionally biased region" description="Pro residues" evidence="1">
    <location>
        <begin position="131"/>
        <end position="148"/>
    </location>
</feature>
<reference evidence="2" key="1">
    <citation type="submission" date="2009-02" db="EMBL/GenBank/DDBJ databases">
        <title>Annotation of Streptomyces griseoflavus strain Tu4000.</title>
        <authorList>
            <consortium name="The Broad Institute Genome Sequencing Platform"/>
            <consortium name="Broad Institute Microbial Sequencing Center"/>
            <person name="Fischbach M."/>
            <person name="Godfrey P."/>
            <person name="Ward D."/>
            <person name="Young S."/>
            <person name="Zeng Q."/>
            <person name="Koehrsen M."/>
            <person name="Alvarado L."/>
            <person name="Berlin A.M."/>
            <person name="Bochicchio J."/>
            <person name="Borenstein D."/>
            <person name="Chapman S.B."/>
            <person name="Chen Z."/>
            <person name="Engels R."/>
            <person name="Freedman E."/>
            <person name="Gellesch M."/>
            <person name="Goldberg J."/>
            <person name="Griggs A."/>
            <person name="Gujja S."/>
            <person name="Heilman E.R."/>
            <person name="Heiman D.I."/>
            <person name="Hepburn T.A."/>
            <person name="Howarth C."/>
            <person name="Jen D."/>
            <person name="Larson L."/>
            <person name="Lewis B."/>
            <person name="Mehta T."/>
            <person name="Park D."/>
            <person name="Pearson M."/>
            <person name="Richards J."/>
            <person name="Roberts A."/>
            <person name="Saif S."/>
            <person name="Shea T.D."/>
            <person name="Shenoy N."/>
            <person name="Sisk P."/>
            <person name="Stolte C."/>
            <person name="Sykes S.N."/>
            <person name="Thomson T."/>
            <person name="Walk T."/>
            <person name="White J."/>
            <person name="Yandava C."/>
            <person name="Straight P."/>
            <person name="Clardy J."/>
            <person name="Hung D."/>
            <person name="Kolter R."/>
            <person name="Mekalanos J."/>
            <person name="Walker S."/>
            <person name="Walsh C.T."/>
            <person name="Wieland-Brown L.C."/>
            <person name="Haas B."/>
            <person name="Nusbaum C."/>
            <person name="Birren B."/>
        </authorList>
    </citation>
    <scope>NUCLEOTIDE SEQUENCE [LARGE SCALE GENOMIC DNA]</scope>
    <source>
        <strain evidence="2">Tu4000</strain>
    </source>
</reference>
<dbReference type="EMBL" id="GG657758">
    <property type="protein sequence ID" value="EFL41166.1"/>
    <property type="molecule type" value="Genomic_DNA"/>
</dbReference>
<feature type="compositionally biased region" description="Low complexity" evidence="1">
    <location>
        <begin position="102"/>
        <end position="115"/>
    </location>
</feature>
<evidence type="ECO:0000256" key="1">
    <source>
        <dbReference type="SAM" id="MobiDB-lite"/>
    </source>
</evidence>
<evidence type="ECO:0000313" key="3">
    <source>
        <dbReference type="Proteomes" id="UP000002968"/>
    </source>
</evidence>
<evidence type="ECO:0000313" key="2">
    <source>
        <dbReference type="EMBL" id="EFL41166.1"/>
    </source>
</evidence>
<dbReference type="AlphaFoldDB" id="D9XY66"/>